<accession>A0A0B2RPP9</accession>
<feature type="chain" id="PRO_5002075569" evidence="1">
    <location>
        <begin position="27"/>
        <end position="70"/>
    </location>
</feature>
<evidence type="ECO:0000256" key="1">
    <source>
        <dbReference type="SAM" id="SignalP"/>
    </source>
</evidence>
<evidence type="ECO:0000313" key="2">
    <source>
        <dbReference type="EMBL" id="KHN34228.1"/>
    </source>
</evidence>
<name>A0A0B2RPP9_GLYSO</name>
<reference evidence="2" key="1">
    <citation type="submission" date="2014-07" db="EMBL/GenBank/DDBJ databases">
        <title>Identification of a novel salt tolerance gene in wild soybean by whole-genome sequencing.</title>
        <authorList>
            <person name="Lam H.-M."/>
            <person name="Qi X."/>
            <person name="Li M.-W."/>
            <person name="Liu X."/>
            <person name="Xie M."/>
            <person name="Ni M."/>
            <person name="Xu X."/>
        </authorList>
    </citation>
    <scope>NUCLEOTIDE SEQUENCE [LARGE SCALE GENOMIC DNA]</scope>
    <source>
        <tissue evidence="2">Root</tissue>
    </source>
</reference>
<keyword evidence="1" id="KW-0732">Signal</keyword>
<dbReference type="Proteomes" id="UP000053555">
    <property type="component" value="Unassembled WGS sequence"/>
</dbReference>
<dbReference type="EMBL" id="KN649128">
    <property type="protein sequence ID" value="KHN34228.1"/>
    <property type="molecule type" value="Genomic_DNA"/>
</dbReference>
<dbReference type="AlphaFoldDB" id="A0A0B2RPP9"/>
<gene>
    <name evidence="2" type="ORF">glysoja_043294</name>
</gene>
<organism evidence="2">
    <name type="scientific">Glycine soja</name>
    <name type="common">Wild soybean</name>
    <dbReference type="NCBI Taxonomy" id="3848"/>
    <lineage>
        <taxon>Eukaryota</taxon>
        <taxon>Viridiplantae</taxon>
        <taxon>Streptophyta</taxon>
        <taxon>Embryophyta</taxon>
        <taxon>Tracheophyta</taxon>
        <taxon>Spermatophyta</taxon>
        <taxon>Magnoliopsida</taxon>
        <taxon>eudicotyledons</taxon>
        <taxon>Gunneridae</taxon>
        <taxon>Pentapetalae</taxon>
        <taxon>rosids</taxon>
        <taxon>fabids</taxon>
        <taxon>Fabales</taxon>
        <taxon>Fabaceae</taxon>
        <taxon>Papilionoideae</taxon>
        <taxon>50 kb inversion clade</taxon>
        <taxon>NPAAA clade</taxon>
        <taxon>indigoferoid/millettioid clade</taxon>
        <taxon>Phaseoleae</taxon>
        <taxon>Glycine</taxon>
        <taxon>Glycine subgen. Soja</taxon>
    </lineage>
</organism>
<sequence length="70" mass="7349">MGSKGVALVALLQLSLNLLFFPRLALTPLPRLPLPQAVPIQSTPTVIATTTSLLCPCPCLTTMAKTTTTT</sequence>
<protein>
    <submittedName>
        <fullName evidence="2">Uncharacterized protein</fullName>
    </submittedName>
</protein>
<proteinExistence type="predicted"/>
<feature type="signal peptide" evidence="1">
    <location>
        <begin position="1"/>
        <end position="26"/>
    </location>
</feature>